<accession>A0A9D1Q870</accession>
<dbReference type="Proteomes" id="UP000823933">
    <property type="component" value="Unassembled WGS sequence"/>
</dbReference>
<proteinExistence type="predicted"/>
<evidence type="ECO:0000313" key="3">
    <source>
        <dbReference type="Proteomes" id="UP000823933"/>
    </source>
</evidence>
<gene>
    <name evidence="2" type="ORF">H9890_00975</name>
</gene>
<reference evidence="2" key="1">
    <citation type="journal article" date="2021" name="PeerJ">
        <title>Extensive microbial diversity within the chicken gut microbiome revealed by metagenomics and culture.</title>
        <authorList>
            <person name="Gilroy R."/>
            <person name="Ravi A."/>
            <person name="Getino M."/>
            <person name="Pursley I."/>
            <person name="Horton D.L."/>
            <person name="Alikhan N.F."/>
            <person name="Baker D."/>
            <person name="Gharbi K."/>
            <person name="Hall N."/>
            <person name="Watson M."/>
            <person name="Adriaenssens E.M."/>
            <person name="Foster-Nyarko E."/>
            <person name="Jarju S."/>
            <person name="Secka A."/>
            <person name="Antonio M."/>
            <person name="Oren A."/>
            <person name="Chaudhuri R.R."/>
            <person name="La Ragione R."/>
            <person name="Hildebrand F."/>
            <person name="Pallen M.J."/>
        </authorList>
    </citation>
    <scope>NUCLEOTIDE SEQUENCE</scope>
    <source>
        <strain evidence="2">ChiHcolR34-3080</strain>
    </source>
</reference>
<dbReference type="EMBL" id="DXHQ01000012">
    <property type="protein sequence ID" value="HIW07956.1"/>
    <property type="molecule type" value="Genomic_DNA"/>
</dbReference>
<organism evidence="2 3">
    <name type="scientific">Candidatus Faecalibacterium intestinigallinarum</name>
    <dbReference type="NCBI Taxonomy" id="2838581"/>
    <lineage>
        <taxon>Bacteria</taxon>
        <taxon>Bacillati</taxon>
        <taxon>Bacillota</taxon>
        <taxon>Clostridia</taxon>
        <taxon>Eubacteriales</taxon>
        <taxon>Oscillospiraceae</taxon>
        <taxon>Faecalibacterium</taxon>
    </lineage>
</organism>
<dbReference type="AlphaFoldDB" id="A0A9D1Q870"/>
<evidence type="ECO:0000313" key="2">
    <source>
        <dbReference type="EMBL" id="HIW07956.1"/>
    </source>
</evidence>
<keyword evidence="1" id="KW-0175">Coiled coil</keyword>
<reference evidence="2" key="2">
    <citation type="submission" date="2021-04" db="EMBL/GenBank/DDBJ databases">
        <authorList>
            <person name="Gilroy R."/>
        </authorList>
    </citation>
    <scope>NUCLEOTIDE SEQUENCE</scope>
    <source>
        <strain evidence="2">ChiHcolR34-3080</strain>
    </source>
</reference>
<name>A0A9D1Q870_9FIRM</name>
<sequence>MPPATKQTPAQRIAELEEQLALADQGVSKLAQRCLALEQQLAVMEKHESYDNMTLFRLTLYLDCGLGFSEQDTLPAPVSAYSVNNHSVSAIFELPREVRALRIDPGELPCYVAGLTLSDERLEPVPNGALSLDGDKTLFLNFDPQFQVECPGRLPAGTKLSVSYTYYPLQTGSDDTVFYAMRRGIELGQERAAAAAAAADQQRALAQDYGEQLAGQERRSAHLEEQLEAAIAEKEHFRVSYEAVLSSACWKLTAPIRALLGQNK</sequence>
<feature type="coiled-coil region" evidence="1">
    <location>
        <begin position="206"/>
        <end position="233"/>
    </location>
</feature>
<comment type="caution">
    <text evidence="2">The sequence shown here is derived from an EMBL/GenBank/DDBJ whole genome shotgun (WGS) entry which is preliminary data.</text>
</comment>
<evidence type="ECO:0000256" key="1">
    <source>
        <dbReference type="SAM" id="Coils"/>
    </source>
</evidence>
<protein>
    <submittedName>
        <fullName evidence="2">Uncharacterized protein</fullName>
    </submittedName>
</protein>
<feature type="coiled-coil region" evidence="1">
    <location>
        <begin position="13"/>
        <end position="47"/>
    </location>
</feature>